<feature type="domain" description="PD-(D/E)XK endonuclease-like" evidence="4">
    <location>
        <begin position="9"/>
        <end position="254"/>
    </location>
</feature>
<evidence type="ECO:0000313" key="6">
    <source>
        <dbReference type="Proteomes" id="UP000291189"/>
    </source>
</evidence>
<keyword evidence="1" id="KW-0227">DNA damage</keyword>
<gene>
    <name evidence="5" type="ORF">ETU37_04120</name>
</gene>
<dbReference type="InterPro" id="IPR011604">
    <property type="entry name" value="PDDEXK-like_dom_sf"/>
</dbReference>
<keyword evidence="3" id="KW-0234">DNA repair</keyword>
<dbReference type="GO" id="GO:0006281">
    <property type="term" value="P:DNA repair"/>
    <property type="evidence" value="ECO:0007669"/>
    <property type="project" value="UniProtKB-KW"/>
</dbReference>
<comment type="caution">
    <text evidence="5">The sequence shown here is derived from an EMBL/GenBank/DDBJ whole genome shotgun (WGS) entry which is preliminary data.</text>
</comment>
<dbReference type="Pfam" id="PF12705">
    <property type="entry name" value="PDDEXK_1"/>
    <property type="match status" value="1"/>
</dbReference>
<dbReference type="OrthoDB" id="9791397at2"/>
<keyword evidence="2" id="KW-0547">Nucleotide-binding</keyword>
<evidence type="ECO:0000256" key="2">
    <source>
        <dbReference type="ARBA" id="ARBA00022806"/>
    </source>
</evidence>
<evidence type="ECO:0000313" key="5">
    <source>
        <dbReference type="EMBL" id="RYU14234.1"/>
    </source>
</evidence>
<reference evidence="5 6" key="1">
    <citation type="submission" date="2019-01" db="EMBL/GenBank/DDBJ databases">
        <title>Nocardioides guangzhouensis sp. nov., an actinobacterium isolated from soil.</title>
        <authorList>
            <person name="Fu Y."/>
            <person name="Cai Y."/>
            <person name="Lin Z."/>
            <person name="Chen P."/>
        </authorList>
    </citation>
    <scope>NUCLEOTIDE SEQUENCE [LARGE SCALE GENOMIC DNA]</scope>
    <source>
        <strain evidence="5 6">NBRC 105384</strain>
    </source>
</reference>
<dbReference type="InterPro" id="IPR038726">
    <property type="entry name" value="PDDEXK_AddAB-type"/>
</dbReference>
<accession>A0A4Q5J6N7</accession>
<keyword evidence="2" id="KW-0347">Helicase</keyword>
<dbReference type="GO" id="GO:0004386">
    <property type="term" value="F:helicase activity"/>
    <property type="evidence" value="ECO:0007669"/>
    <property type="project" value="UniProtKB-KW"/>
</dbReference>
<dbReference type="Proteomes" id="UP000291189">
    <property type="component" value="Unassembled WGS sequence"/>
</dbReference>
<keyword evidence="2" id="KW-0378">Hydrolase</keyword>
<proteinExistence type="predicted"/>
<dbReference type="AlphaFoldDB" id="A0A4Q5J6N7"/>
<dbReference type="EMBL" id="SDPU01000012">
    <property type="protein sequence ID" value="RYU14234.1"/>
    <property type="molecule type" value="Genomic_DNA"/>
</dbReference>
<keyword evidence="6" id="KW-1185">Reference proteome</keyword>
<organism evidence="5 6">
    <name type="scientific">Nocardioides iriomotensis</name>
    <dbReference type="NCBI Taxonomy" id="715784"/>
    <lineage>
        <taxon>Bacteria</taxon>
        <taxon>Bacillati</taxon>
        <taxon>Actinomycetota</taxon>
        <taxon>Actinomycetes</taxon>
        <taxon>Propionibacteriales</taxon>
        <taxon>Nocardioidaceae</taxon>
        <taxon>Nocardioides</taxon>
    </lineage>
</organism>
<keyword evidence="2" id="KW-0067">ATP-binding</keyword>
<evidence type="ECO:0000259" key="4">
    <source>
        <dbReference type="Pfam" id="PF12705"/>
    </source>
</evidence>
<name>A0A4Q5J6N7_9ACTN</name>
<dbReference type="Gene3D" id="3.90.320.10">
    <property type="match status" value="1"/>
</dbReference>
<protein>
    <submittedName>
        <fullName evidence="5">PD-(D/E)XK nuclease family protein</fullName>
    </submittedName>
</protein>
<sequence length="270" mass="29488">MPTRLYPAAPSRLATYADCPRRYRMGYLDQPTPPRGGAWAHHTVGAAVHVALARWWELPLPRRTPAAGGELVVTGWSSEGFRDERQSREHRDRARGYVERYLATVDPAVLPLGVERTVSVRTERASLWGRADRIDDRPGEGVVVVDYKTGRSVLTVDDARESLALAVYAAGAARTLRREVTRVELHHLPTGTVVGWDHTPASIDEHLSGADAQAAAMATLDAAFRAGMTPDEADAAFPPLVAPRCGWCEFRSTCGPGRSVPAHRPWDGLA</sequence>
<evidence type="ECO:0000256" key="3">
    <source>
        <dbReference type="ARBA" id="ARBA00023204"/>
    </source>
</evidence>
<evidence type="ECO:0000256" key="1">
    <source>
        <dbReference type="ARBA" id="ARBA00022763"/>
    </source>
</evidence>